<reference evidence="2 3" key="1">
    <citation type="journal article" date="2023" name="Sci. Data">
        <title>Genome assembly of the Korean intertidal mud-creeper Batillaria attramentaria.</title>
        <authorList>
            <person name="Patra A.K."/>
            <person name="Ho P.T."/>
            <person name="Jun S."/>
            <person name="Lee S.J."/>
            <person name="Kim Y."/>
            <person name="Won Y.J."/>
        </authorList>
    </citation>
    <scope>NUCLEOTIDE SEQUENCE [LARGE SCALE GENOMIC DNA]</scope>
    <source>
        <strain evidence="2">Wonlab-2016</strain>
    </source>
</reference>
<feature type="compositionally biased region" description="Polar residues" evidence="1">
    <location>
        <begin position="1"/>
        <end position="11"/>
    </location>
</feature>
<evidence type="ECO:0000256" key="1">
    <source>
        <dbReference type="SAM" id="MobiDB-lite"/>
    </source>
</evidence>
<comment type="caution">
    <text evidence="2">The sequence shown here is derived from an EMBL/GenBank/DDBJ whole genome shotgun (WGS) entry which is preliminary data.</text>
</comment>
<dbReference type="Proteomes" id="UP001519460">
    <property type="component" value="Unassembled WGS sequence"/>
</dbReference>
<gene>
    <name evidence="2" type="ORF">BaRGS_00029479</name>
</gene>
<protein>
    <submittedName>
        <fullName evidence="2">Uncharacterized protein</fullName>
    </submittedName>
</protein>
<name>A0ABD0JX75_9CAEN</name>
<dbReference type="EMBL" id="JACVVK020000306">
    <property type="protein sequence ID" value="KAK7479309.1"/>
    <property type="molecule type" value="Genomic_DNA"/>
</dbReference>
<proteinExistence type="predicted"/>
<evidence type="ECO:0000313" key="3">
    <source>
        <dbReference type="Proteomes" id="UP001519460"/>
    </source>
</evidence>
<dbReference type="AlphaFoldDB" id="A0ABD0JX75"/>
<organism evidence="2 3">
    <name type="scientific">Batillaria attramentaria</name>
    <dbReference type="NCBI Taxonomy" id="370345"/>
    <lineage>
        <taxon>Eukaryota</taxon>
        <taxon>Metazoa</taxon>
        <taxon>Spiralia</taxon>
        <taxon>Lophotrochozoa</taxon>
        <taxon>Mollusca</taxon>
        <taxon>Gastropoda</taxon>
        <taxon>Caenogastropoda</taxon>
        <taxon>Sorbeoconcha</taxon>
        <taxon>Cerithioidea</taxon>
        <taxon>Batillariidae</taxon>
        <taxon>Batillaria</taxon>
    </lineage>
</organism>
<evidence type="ECO:0000313" key="2">
    <source>
        <dbReference type="EMBL" id="KAK7479309.1"/>
    </source>
</evidence>
<feature type="region of interest" description="Disordered" evidence="1">
    <location>
        <begin position="1"/>
        <end position="22"/>
    </location>
</feature>
<accession>A0ABD0JX75</accession>
<keyword evidence="3" id="KW-1185">Reference proteome</keyword>
<sequence length="175" mass="20054">MTTERQGINQSRHSERSVLETSGRCMLGPQNNTVDVCWVHRTTQWMYVGSTEQHSGCMLGPQNNTVDVCWVHRTTQWMYVGSTEQHSGCMLGPQNNTVDVCWVHRTTQWMYVGSTKQHSGSSVFILAVLHSVGFVDKRRSKTDEMWREGRIDKCVIRWHGPMNVETTHADVSEKL</sequence>